<keyword evidence="3" id="KW-1185">Reference proteome</keyword>
<dbReference type="eggNOG" id="COG0657">
    <property type="taxonomic scope" value="Bacteria"/>
</dbReference>
<dbReference type="STRING" id="40571.SAMN05660733_02436"/>
<proteinExistence type="predicted"/>
<sequence length="435" mass="46671">MLGKLLLAVSLLMPVETGSPTVHTGQIDGAEYRVEVPSRWNGTLLLYSHGTYPAGYTPPIEMASRPAARAELLERGYALAASRYRVPHGHSVPDALRDQPALVSWFSAAVGRPRRVIAWGSSLGGLTSVLLGERGRFDGVLALCGALGGAVERSNQLLDLGFVVRTLLEPSLEVVRISDVAVNETRAVAAVDSALGSGTGRARLALANAVAGIPAWSRVHEPRPVEVVEAVTQAAVHDRTLARSLAWGSGRADIEARAGGNPSWNTGVDYRQLLERSSQRELVLAAYREAGVALEDDLASLAAAPRVTADASAVRWLRSFGDPSGRPRSPVVTLHALGDPTAVEHSGAYRGRDVRQLFVNRAGHCMHTAAEELVALRVLEDRISTGRWQHADVNALAGQYGPEMRVLQDWTTTPPREETVAPGFVTHHPGRFPRP</sequence>
<evidence type="ECO:0000313" key="2">
    <source>
        <dbReference type="EMBL" id="SMC89437.1"/>
    </source>
</evidence>
<dbReference type="Gene3D" id="3.40.50.1820">
    <property type="entry name" value="alpha/beta hydrolase"/>
    <property type="match status" value="1"/>
</dbReference>
<gene>
    <name evidence="2" type="ORF">SAMN05660733_02436</name>
</gene>
<reference evidence="3" key="1">
    <citation type="submission" date="2017-04" db="EMBL/GenBank/DDBJ databases">
        <authorList>
            <person name="Varghese N."/>
            <person name="Submissions S."/>
        </authorList>
    </citation>
    <scope>NUCLEOTIDE SEQUENCE [LARGE SCALE GENOMIC DNA]</scope>
    <source>
        <strain evidence="3">DSM 44073</strain>
    </source>
</reference>
<dbReference type="OrthoDB" id="7197847at2"/>
<protein>
    <recommendedName>
        <fullName evidence="4">Alpha/beta hydrolase family protein</fullName>
    </recommendedName>
</protein>
<evidence type="ECO:0000313" key="3">
    <source>
        <dbReference type="Proteomes" id="UP000192840"/>
    </source>
</evidence>
<evidence type="ECO:0000256" key="1">
    <source>
        <dbReference type="SAM" id="MobiDB-lite"/>
    </source>
</evidence>
<dbReference type="InterPro" id="IPR029058">
    <property type="entry name" value="AB_hydrolase_fold"/>
</dbReference>
<dbReference type="AlphaFoldDB" id="A0A1W2CW19"/>
<dbReference type="SUPFAM" id="SSF53474">
    <property type="entry name" value="alpha/beta-Hydrolases"/>
    <property type="match status" value="1"/>
</dbReference>
<feature type="region of interest" description="Disordered" evidence="1">
    <location>
        <begin position="414"/>
        <end position="435"/>
    </location>
</feature>
<evidence type="ECO:0008006" key="4">
    <source>
        <dbReference type="Google" id="ProtNLM"/>
    </source>
</evidence>
<name>A0A1W2CW19_9PSEU</name>
<organism evidence="2 3">
    <name type="scientific">Lentzea albidocapillata</name>
    <dbReference type="NCBI Taxonomy" id="40571"/>
    <lineage>
        <taxon>Bacteria</taxon>
        <taxon>Bacillati</taxon>
        <taxon>Actinomycetota</taxon>
        <taxon>Actinomycetes</taxon>
        <taxon>Pseudonocardiales</taxon>
        <taxon>Pseudonocardiaceae</taxon>
        <taxon>Lentzea</taxon>
    </lineage>
</organism>
<dbReference type="RefSeq" id="WP_030478891.1">
    <property type="nucleotide sequence ID" value="NZ_FWYC01000006.1"/>
</dbReference>
<dbReference type="EMBL" id="FWYC01000006">
    <property type="protein sequence ID" value="SMC89437.1"/>
    <property type="molecule type" value="Genomic_DNA"/>
</dbReference>
<accession>A0A1W2CW19</accession>
<dbReference type="Proteomes" id="UP000192840">
    <property type="component" value="Unassembled WGS sequence"/>
</dbReference>